<evidence type="ECO:0000313" key="2">
    <source>
        <dbReference type="EMBL" id="SFK69111.1"/>
    </source>
</evidence>
<accession>A0A1I4BMM6</accession>
<dbReference type="STRING" id="115433.SAMN05421835_1294"/>
<keyword evidence="2" id="KW-0560">Oxidoreductase</keyword>
<dbReference type="AlphaFoldDB" id="A0A1I4BMM6"/>
<dbReference type="SUPFAM" id="SSF54909">
    <property type="entry name" value="Dimeric alpha+beta barrel"/>
    <property type="match status" value="1"/>
</dbReference>
<dbReference type="GO" id="GO:0004497">
    <property type="term" value="F:monooxygenase activity"/>
    <property type="evidence" value="ECO:0007669"/>
    <property type="project" value="UniProtKB-KW"/>
</dbReference>
<sequence>MSEPSPAETIVVATFQAKPGRGAELLAEFSELSTEVLRDEPGTLRFALYVEPDSDPLRLTLIEKYASPAAFQAHLDGALVGHLPRLMDLLASGPDPVMLKPAELTITGDDTHTARLRI</sequence>
<gene>
    <name evidence="2" type="ORF">SAMN05421835_1294</name>
</gene>
<dbReference type="InterPro" id="IPR007138">
    <property type="entry name" value="ABM_dom"/>
</dbReference>
<dbReference type="Proteomes" id="UP000199025">
    <property type="component" value="Unassembled WGS sequence"/>
</dbReference>
<name>A0A1I4BMM6_9PSEU</name>
<dbReference type="EMBL" id="FORP01000029">
    <property type="protein sequence ID" value="SFK69111.1"/>
    <property type="molecule type" value="Genomic_DNA"/>
</dbReference>
<feature type="domain" description="ABM" evidence="1">
    <location>
        <begin position="9"/>
        <end position="106"/>
    </location>
</feature>
<proteinExistence type="predicted"/>
<dbReference type="InterPro" id="IPR011008">
    <property type="entry name" value="Dimeric_a/b-barrel"/>
</dbReference>
<dbReference type="RefSeq" id="WP_177228958.1">
    <property type="nucleotide sequence ID" value="NZ_CBDQZW010000084.1"/>
</dbReference>
<evidence type="ECO:0000313" key="3">
    <source>
        <dbReference type="Proteomes" id="UP000199025"/>
    </source>
</evidence>
<keyword evidence="2" id="KW-0503">Monooxygenase</keyword>
<evidence type="ECO:0000259" key="1">
    <source>
        <dbReference type="PROSITE" id="PS51725"/>
    </source>
</evidence>
<dbReference type="Pfam" id="PF03992">
    <property type="entry name" value="ABM"/>
    <property type="match status" value="1"/>
</dbReference>
<keyword evidence="3" id="KW-1185">Reference proteome</keyword>
<dbReference type="Gene3D" id="3.30.70.100">
    <property type="match status" value="1"/>
</dbReference>
<reference evidence="2 3" key="1">
    <citation type="submission" date="2016-10" db="EMBL/GenBank/DDBJ databases">
        <authorList>
            <person name="de Groot N.N."/>
        </authorList>
    </citation>
    <scope>NUCLEOTIDE SEQUENCE [LARGE SCALE GENOMIC DNA]</scope>
    <source>
        <strain evidence="2 3">DSM 44468</strain>
    </source>
</reference>
<protein>
    <submittedName>
        <fullName evidence="2">Antibiotic biosynthesis monooxygenase</fullName>
    </submittedName>
</protein>
<organism evidence="2 3">
    <name type="scientific">Amycolatopsis sacchari</name>
    <dbReference type="NCBI Taxonomy" id="115433"/>
    <lineage>
        <taxon>Bacteria</taxon>
        <taxon>Bacillati</taxon>
        <taxon>Actinomycetota</taxon>
        <taxon>Actinomycetes</taxon>
        <taxon>Pseudonocardiales</taxon>
        <taxon>Pseudonocardiaceae</taxon>
        <taxon>Amycolatopsis</taxon>
    </lineage>
</organism>
<dbReference type="PROSITE" id="PS51725">
    <property type="entry name" value="ABM"/>
    <property type="match status" value="1"/>
</dbReference>